<evidence type="ECO:0000256" key="4">
    <source>
        <dbReference type="ARBA" id="ARBA00023002"/>
    </source>
</evidence>
<evidence type="ECO:0000256" key="2">
    <source>
        <dbReference type="ARBA" id="ARBA00022630"/>
    </source>
</evidence>
<dbReference type="InterPro" id="IPR013785">
    <property type="entry name" value="Aldolase_TIM"/>
</dbReference>
<organism evidence="7 8">
    <name type="scientific">Neptunomonas japonica JAMM 1380</name>
    <dbReference type="NCBI Taxonomy" id="1441457"/>
    <lineage>
        <taxon>Bacteria</taxon>
        <taxon>Pseudomonadati</taxon>
        <taxon>Pseudomonadota</taxon>
        <taxon>Gammaproteobacteria</taxon>
        <taxon>Oceanospirillales</taxon>
        <taxon>Oceanospirillaceae</taxon>
        <taxon>Neptunomonas</taxon>
    </lineage>
</organism>
<dbReference type="FunFam" id="3.20.20.70:FF:000210">
    <property type="entry name" value="2-nitropropane dioxygenase"/>
    <property type="match status" value="1"/>
</dbReference>
<dbReference type="KEGG" id="njp:NEJAP_3189"/>
<keyword evidence="5 7" id="KW-0503">Monooxygenase</keyword>
<dbReference type="EMBL" id="AP014546">
    <property type="protein sequence ID" value="BBB31127.1"/>
    <property type="molecule type" value="Genomic_DNA"/>
</dbReference>
<evidence type="ECO:0000256" key="5">
    <source>
        <dbReference type="ARBA" id="ARBA00023033"/>
    </source>
</evidence>
<dbReference type="EC" id="1.13.12.16" evidence="7"/>
<dbReference type="PANTHER" id="PTHR42747">
    <property type="entry name" value="NITRONATE MONOOXYGENASE-RELATED"/>
    <property type="match status" value="1"/>
</dbReference>
<dbReference type="InterPro" id="IPR004136">
    <property type="entry name" value="NMO"/>
</dbReference>
<sequence length="340" mass="35965">MSLPTLLQGRLSLPLICAPMFLVSGPDLVIEACKAGVVGTFPALNRRTSEEFESWLIEIITALEAYTAETGKQAAPFGVNLIVHKSNPRLQADLEICKRHQVPLIITSLGAVPDVVETVHSYGGLVFHDVATIRHAEKAAQAGVDGLIAVCAGAGGHAGVLSPFAFVNEIRTFFQGSVILSGCLSTGRDIATAQTLGADLAYMGTRFINTQESLAVTEYKQMIVDSNAKDIVYTPEISGIPANFLKPSLQAAGLNPETGKPQETDGAVSGSGSKELNLGEELTAPKEGATAWKSIWSAGQGVGSVNSVPSVAELLVTLHDEYIDATVDYAQRSREYALKI</sequence>
<keyword evidence="8" id="KW-1185">Reference proteome</keyword>
<evidence type="ECO:0000256" key="1">
    <source>
        <dbReference type="ARBA" id="ARBA00009881"/>
    </source>
</evidence>
<dbReference type="SUPFAM" id="SSF51412">
    <property type="entry name" value="Inosine monophosphate dehydrogenase (IMPDH)"/>
    <property type="match status" value="1"/>
</dbReference>
<comment type="similarity">
    <text evidence="1">Belongs to the nitronate monooxygenase family. NMO class I subfamily.</text>
</comment>
<dbReference type="Pfam" id="PF03060">
    <property type="entry name" value="NMO"/>
    <property type="match status" value="1"/>
</dbReference>
<dbReference type="Gene3D" id="3.20.20.70">
    <property type="entry name" value="Aldolase class I"/>
    <property type="match status" value="1"/>
</dbReference>
<evidence type="ECO:0000313" key="7">
    <source>
        <dbReference type="EMBL" id="BBB31127.1"/>
    </source>
</evidence>
<dbReference type="Proteomes" id="UP000595332">
    <property type="component" value="Chromosome"/>
</dbReference>
<gene>
    <name evidence="7" type="ORF">NEJAP_3189</name>
</gene>
<evidence type="ECO:0000256" key="3">
    <source>
        <dbReference type="ARBA" id="ARBA00022643"/>
    </source>
</evidence>
<keyword evidence="4 7" id="KW-0560">Oxidoreductase</keyword>
<dbReference type="AlphaFoldDB" id="A0A7R6SXX2"/>
<feature type="region of interest" description="Disordered" evidence="6">
    <location>
        <begin position="254"/>
        <end position="276"/>
    </location>
</feature>
<dbReference type="PANTHER" id="PTHR42747:SF4">
    <property type="entry name" value="BLR1330 PROTEIN"/>
    <property type="match status" value="1"/>
</dbReference>
<evidence type="ECO:0000256" key="6">
    <source>
        <dbReference type="SAM" id="MobiDB-lite"/>
    </source>
</evidence>
<keyword evidence="2" id="KW-0285">Flavoprotein</keyword>
<evidence type="ECO:0000313" key="8">
    <source>
        <dbReference type="Proteomes" id="UP000595332"/>
    </source>
</evidence>
<dbReference type="RefSeq" id="WP_201348249.1">
    <property type="nucleotide sequence ID" value="NZ_AP014546.1"/>
</dbReference>
<proteinExistence type="inferred from homology"/>
<accession>A0A7R6SXX2</accession>
<protein>
    <submittedName>
        <fullName evidence="7">Nitronate monooxygenase</fullName>
        <ecNumber evidence="7">1.13.12.16</ecNumber>
    </submittedName>
</protein>
<name>A0A7R6SXX2_9GAMM</name>
<keyword evidence="3" id="KW-0288">FMN</keyword>
<dbReference type="CDD" id="cd04730">
    <property type="entry name" value="NPD_like"/>
    <property type="match status" value="1"/>
</dbReference>
<reference evidence="7 8" key="1">
    <citation type="journal article" date="2008" name="Int. J. Syst. Evol. Microbiol.">
        <title>Neptunomonas japonica sp. nov., an Osedax japonicus symbiont-like bacterium isolated from sediment adjacent to sperm whale carcasses off Kagoshima, Japan.</title>
        <authorList>
            <person name="Miyazaki M."/>
            <person name="Nogi Y."/>
            <person name="Fujiwara Y."/>
            <person name="Kawato M."/>
            <person name="Kubokawa K."/>
            <person name="Horikoshi K."/>
        </authorList>
    </citation>
    <scope>NUCLEOTIDE SEQUENCE [LARGE SCALE GENOMIC DNA]</scope>
    <source>
        <strain evidence="7 8">JAMM 1380</strain>
    </source>
</reference>
<dbReference type="GO" id="GO:0018580">
    <property type="term" value="F:nitronate monooxygenase activity"/>
    <property type="evidence" value="ECO:0007669"/>
    <property type="project" value="UniProtKB-EC"/>
</dbReference>